<organism evidence="2 3">
    <name type="scientific">Legionella steelei</name>
    <dbReference type="NCBI Taxonomy" id="947033"/>
    <lineage>
        <taxon>Bacteria</taxon>
        <taxon>Pseudomonadati</taxon>
        <taxon>Pseudomonadota</taxon>
        <taxon>Gammaproteobacteria</taxon>
        <taxon>Legionellales</taxon>
        <taxon>Legionellaceae</taxon>
        <taxon>Legionella</taxon>
    </lineage>
</organism>
<evidence type="ECO:0000313" key="3">
    <source>
        <dbReference type="Proteomes" id="UP000054926"/>
    </source>
</evidence>
<comment type="caution">
    <text evidence="2">The sequence shown here is derived from an EMBL/GenBank/DDBJ whole genome shotgun (WGS) entry which is preliminary data.</text>
</comment>
<proteinExistence type="predicted"/>
<evidence type="ECO:0000259" key="1">
    <source>
        <dbReference type="Pfam" id="PF00149"/>
    </source>
</evidence>
<sequence length="574" mass="65330">MARDKVVQSTRKSLPQQDIAVLPENVLGKDILVGDLHGNDEMLMLLISSLEDNDRLIIVGDLTDRGKGSLDVVKTIIEFNRQRKKAGLPEIQVIRGNHESIFLDYYHGKSKHLLNKDIGGHWALDCSPKDLKLVADFYSSLPYIVHVEGADPFNVVHADMPITDEDLLERIRNHQFMLSDTEKHHATWAREHVDILGTGRDIHSILTYCGHSIGEGVRTKSKHINLDVAAYLMNNVCMVEHQTKQVKILGKKDTRSFDLGKQKTVLDIKNEIELYFLFLATLKKINEIGSSPALAQRVRKIDAEIIELMNEYRRRGHDTNGVYLNVLNEVLPKLTSDMQTSLYDYILHHRVSVKVSKDDVMTILLNLEKNKDISPHEKAKQLNDYLLKIAFMPNTFGRNVQTSYLIALREVAPLFSKQTKEALGHYLQISKTHKLAETDSHRMFVINESADRPNDRSKYYIRKALSILDVTPVVHDKGSDYYTRSKQILLEQYAALPPCSSLEDLELSAKLAKIEANHVDPMARYDALREAWNSGWESYFHDVPGKAGTRCVDIIEQTIETFDTELGRSSLRLG</sequence>
<dbReference type="STRING" id="947033.Lste_1365"/>
<dbReference type="InterPro" id="IPR050126">
    <property type="entry name" value="Ap4A_hydrolase"/>
</dbReference>
<gene>
    <name evidence="2" type="primary">pphB</name>
    <name evidence="2" type="ORF">Lste_1365</name>
</gene>
<evidence type="ECO:0000313" key="2">
    <source>
        <dbReference type="EMBL" id="KTD68207.1"/>
    </source>
</evidence>
<dbReference type="Proteomes" id="UP000054926">
    <property type="component" value="Unassembled WGS sequence"/>
</dbReference>
<feature type="domain" description="Calcineurin-like phosphoesterase" evidence="1">
    <location>
        <begin position="32"/>
        <end position="215"/>
    </location>
</feature>
<keyword evidence="2" id="KW-0378">Hydrolase</keyword>
<dbReference type="GO" id="GO:0004722">
    <property type="term" value="F:protein serine/threonine phosphatase activity"/>
    <property type="evidence" value="ECO:0007669"/>
    <property type="project" value="UniProtKB-EC"/>
</dbReference>
<dbReference type="GO" id="GO:0005737">
    <property type="term" value="C:cytoplasm"/>
    <property type="evidence" value="ECO:0007669"/>
    <property type="project" value="TreeGrafter"/>
</dbReference>
<dbReference type="InterPro" id="IPR004843">
    <property type="entry name" value="Calcineurin-like_PHP"/>
</dbReference>
<dbReference type="EC" id="3.1.3.16" evidence="2"/>
<dbReference type="RefSeq" id="WP_058510322.1">
    <property type="nucleotide sequence ID" value="NZ_LNYY01000019.1"/>
</dbReference>
<dbReference type="EMBL" id="LNYY01000019">
    <property type="protein sequence ID" value="KTD68207.1"/>
    <property type="molecule type" value="Genomic_DNA"/>
</dbReference>
<dbReference type="SUPFAM" id="SSF56300">
    <property type="entry name" value="Metallo-dependent phosphatases"/>
    <property type="match status" value="1"/>
</dbReference>
<dbReference type="PANTHER" id="PTHR42850:SF4">
    <property type="entry name" value="ZINC-DEPENDENT ENDOPOLYPHOSPHATASE"/>
    <property type="match status" value="1"/>
</dbReference>
<dbReference type="OrthoDB" id="5296354at2"/>
<reference evidence="2 3" key="1">
    <citation type="submission" date="2015-11" db="EMBL/GenBank/DDBJ databases">
        <title>Genomic analysis of 38 Legionella species identifies large and diverse effector repertoires.</title>
        <authorList>
            <person name="Burstein D."/>
            <person name="Amaro F."/>
            <person name="Zusman T."/>
            <person name="Lifshitz Z."/>
            <person name="Cohen O."/>
            <person name="Gilbert J.A."/>
            <person name="Pupko T."/>
            <person name="Shuman H.A."/>
            <person name="Segal G."/>
        </authorList>
    </citation>
    <scope>NUCLEOTIDE SEQUENCE [LARGE SCALE GENOMIC DNA]</scope>
    <source>
        <strain evidence="2 3">IMVS3376</strain>
    </source>
</reference>
<name>A0A0W0ZGA4_9GAMM</name>
<protein>
    <submittedName>
        <fullName evidence="2">Serine/threonine-protein phosphatase 2</fullName>
        <ecNumber evidence="2">3.1.3.16</ecNumber>
    </submittedName>
</protein>
<dbReference type="PANTHER" id="PTHR42850">
    <property type="entry name" value="METALLOPHOSPHOESTERASE"/>
    <property type="match status" value="1"/>
</dbReference>
<dbReference type="PATRIC" id="fig|947033.5.peg.1453"/>
<dbReference type="InterPro" id="IPR029052">
    <property type="entry name" value="Metallo-depent_PP-like"/>
</dbReference>
<accession>A0A0W0ZGA4</accession>
<keyword evidence="3" id="KW-1185">Reference proteome</keyword>
<dbReference type="Gene3D" id="3.60.21.10">
    <property type="match status" value="1"/>
</dbReference>
<dbReference type="GO" id="GO:0008803">
    <property type="term" value="F:bis(5'-nucleosyl)-tetraphosphatase (symmetrical) activity"/>
    <property type="evidence" value="ECO:0007669"/>
    <property type="project" value="TreeGrafter"/>
</dbReference>
<dbReference type="AlphaFoldDB" id="A0A0W0ZGA4"/>
<dbReference type="Pfam" id="PF00149">
    <property type="entry name" value="Metallophos"/>
    <property type="match status" value="1"/>
</dbReference>
<dbReference type="GO" id="GO:0110154">
    <property type="term" value="P:RNA decapping"/>
    <property type="evidence" value="ECO:0007669"/>
    <property type="project" value="TreeGrafter"/>
</dbReference>